<keyword evidence="4" id="KW-0520">NAD</keyword>
<evidence type="ECO:0000256" key="1">
    <source>
        <dbReference type="ARBA" id="ARBA00001911"/>
    </source>
</evidence>
<dbReference type="OrthoDB" id="10007170at2759"/>
<dbReference type="SMART" id="SM00997">
    <property type="entry name" value="AdoHcyase_NAD"/>
    <property type="match status" value="1"/>
</dbReference>
<organism evidence="6 7">
    <name type="scientific">Podila verticillata NRRL 6337</name>
    <dbReference type="NCBI Taxonomy" id="1069443"/>
    <lineage>
        <taxon>Eukaryota</taxon>
        <taxon>Fungi</taxon>
        <taxon>Fungi incertae sedis</taxon>
        <taxon>Mucoromycota</taxon>
        <taxon>Mortierellomycotina</taxon>
        <taxon>Mortierellomycetes</taxon>
        <taxon>Mortierellales</taxon>
        <taxon>Mortierellaceae</taxon>
        <taxon>Podila</taxon>
    </lineage>
</organism>
<sequence length="201" mass="21740">MIVRKVAVVDDFGEVGMGSAATLKDMAARVIVTEVDPICMLQDAMDGYKVTTMEEAALEGSIFVTTTGGCDLIYGRHLSFLENDATAVNCVNIKLQVDRFQVTSGNHVILLAENRVVNLANATGHLSFIMSSSCSCQVLAQDALWSDVNSFSVGLHRLPKVLDAEVVISHLQKIGAKLTKLHLAIITIEVQGHKQCQLTKL</sequence>
<dbReference type="SUPFAM" id="SSF51735">
    <property type="entry name" value="NAD(P)-binding Rossmann-fold domains"/>
    <property type="match status" value="1"/>
</dbReference>
<dbReference type="EMBL" id="KN042434">
    <property type="protein sequence ID" value="KFH61958.1"/>
    <property type="molecule type" value="Genomic_DNA"/>
</dbReference>
<dbReference type="InterPro" id="IPR036291">
    <property type="entry name" value="NAD(P)-bd_dom_sf"/>
</dbReference>
<dbReference type="Gene3D" id="3.40.50.720">
    <property type="entry name" value="NAD(P)-binding Rossmann-like Domain"/>
    <property type="match status" value="1"/>
</dbReference>
<dbReference type="GO" id="GO:0033353">
    <property type="term" value="P:S-adenosylmethionine cycle"/>
    <property type="evidence" value="ECO:0007669"/>
    <property type="project" value="TreeGrafter"/>
</dbReference>
<dbReference type="GO" id="GO:0006730">
    <property type="term" value="P:one-carbon metabolic process"/>
    <property type="evidence" value="ECO:0007669"/>
    <property type="project" value="UniProtKB-KW"/>
</dbReference>
<gene>
    <name evidence="6" type="ORF">MVEG_12112</name>
</gene>
<dbReference type="PANTHER" id="PTHR23420">
    <property type="entry name" value="ADENOSYLHOMOCYSTEINASE"/>
    <property type="match status" value="1"/>
</dbReference>
<evidence type="ECO:0000313" key="6">
    <source>
        <dbReference type="EMBL" id="KFH61958.1"/>
    </source>
</evidence>
<dbReference type="InterPro" id="IPR042172">
    <property type="entry name" value="Adenosylhomocyst_ase-like_sf"/>
</dbReference>
<name>A0A086TJ31_9FUNG</name>
<dbReference type="InterPro" id="IPR015878">
    <property type="entry name" value="Ado_hCys_hydrolase_NAD-bd"/>
</dbReference>
<dbReference type="Gene3D" id="3.40.50.1480">
    <property type="entry name" value="Adenosylhomocysteinase-like"/>
    <property type="match status" value="1"/>
</dbReference>
<dbReference type="SUPFAM" id="SSF52283">
    <property type="entry name" value="Formate/glycerate dehydrogenase catalytic domain-like"/>
    <property type="match status" value="1"/>
</dbReference>
<dbReference type="GO" id="GO:0005829">
    <property type="term" value="C:cytosol"/>
    <property type="evidence" value="ECO:0007669"/>
    <property type="project" value="TreeGrafter"/>
</dbReference>
<dbReference type="SMART" id="SM00996">
    <property type="entry name" value="AdoHcyase"/>
    <property type="match status" value="1"/>
</dbReference>
<evidence type="ECO:0000256" key="2">
    <source>
        <dbReference type="ARBA" id="ARBA00007122"/>
    </source>
</evidence>
<comment type="similarity">
    <text evidence="2">Belongs to the adenosylhomocysteinase family.</text>
</comment>
<dbReference type="AlphaFoldDB" id="A0A086TJ31"/>
<dbReference type="Pfam" id="PF00670">
    <property type="entry name" value="AdoHcyase_NAD"/>
    <property type="match status" value="1"/>
</dbReference>
<evidence type="ECO:0000313" key="7">
    <source>
        <dbReference type="Proteomes" id="UP000243308"/>
    </source>
</evidence>
<protein>
    <submittedName>
        <fullName evidence="6">S-adenosyl-L-homocysteine hydrolase</fullName>
    </submittedName>
</protein>
<keyword evidence="6" id="KW-0378">Hydrolase</keyword>
<comment type="cofactor">
    <cofactor evidence="1">
        <name>NAD(+)</name>
        <dbReference type="ChEBI" id="CHEBI:57540"/>
    </cofactor>
</comment>
<keyword evidence="3" id="KW-0554">One-carbon metabolism</keyword>
<dbReference type="Proteomes" id="UP000243308">
    <property type="component" value="Unassembled WGS sequence"/>
</dbReference>
<accession>A0A086TJ31</accession>
<evidence type="ECO:0000256" key="3">
    <source>
        <dbReference type="ARBA" id="ARBA00022563"/>
    </source>
</evidence>
<dbReference type="InterPro" id="IPR000043">
    <property type="entry name" value="Adenosylhomocysteinase-like"/>
</dbReference>
<evidence type="ECO:0000259" key="5">
    <source>
        <dbReference type="SMART" id="SM00997"/>
    </source>
</evidence>
<proteinExistence type="inferred from homology"/>
<feature type="domain" description="S-adenosyl-L-homocysteine hydrolase NAD binding" evidence="5">
    <location>
        <begin position="2"/>
        <end position="124"/>
    </location>
</feature>
<dbReference type="PANTHER" id="PTHR23420:SF0">
    <property type="entry name" value="ADENOSYLHOMOCYSTEINASE"/>
    <property type="match status" value="1"/>
</dbReference>
<keyword evidence="7" id="KW-1185">Reference proteome</keyword>
<dbReference type="GO" id="GO:0004013">
    <property type="term" value="F:adenosylhomocysteinase activity"/>
    <property type="evidence" value="ECO:0007669"/>
    <property type="project" value="TreeGrafter"/>
</dbReference>
<evidence type="ECO:0000256" key="4">
    <source>
        <dbReference type="ARBA" id="ARBA00023027"/>
    </source>
</evidence>
<reference evidence="6 7" key="1">
    <citation type="submission" date="2011-02" db="EMBL/GenBank/DDBJ databases">
        <title>The Genome Sequence of Mortierella verticillata NRRL 6337.</title>
        <authorList>
            <consortium name="The Broad Institute Genome Sequencing Platform"/>
            <person name="Russ C."/>
            <person name="Cuomo C."/>
            <person name="Burger G."/>
            <person name="Gray M.W."/>
            <person name="Holland P.W.H."/>
            <person name="King N."/>
            <person name="Lang F.B.F."/>
            <person name="Roger A.J."/>
            <person name="Ruiz-Trillo I."/>
            <person name="Young S.K."/>
            <person name="Zeng Q."/>
            <person name="Gargeya S."/>
            <person name="Alvarado L."/>
            <person name="Berlin A."/>
            <person name="Chapman S.B."/>
            <person name="Chen Z."/>
            <person name="Freedman E."/>
            <person name="Gellesch M."/>
            <person name="Goldberg J."/>
            <person name="Griggs A."/>
            <person name="Gujja S."/>
            <person name="Heilman E."/>
            <person name="Heiman D."/>
            <person name="Howarth C."/>
            <person name="Mehta T."/>
            <person name="Neiman D."/>
            <person name="Pearson M."/>
            <person name="Roberts A."/>
            <person name="Saif S."/>
            <person name="Shea T."/>
            <person name="Shenoy N."/>
            <person name="Sisk P."/>
            <person name="Stolte C."/>
            <person name="Sykes S."/>
            <person name="White J."/>
            <person name="Yandava C."/>
            <person name="Haas B."/>
            <person name="Nusbaum C."/>
            <person name="Birren B."/>
        </authorList>
    </citation>
    <scope>NUCLEOTIDE SEQUENCE [LARGE SCALE GENOMIC DNA]</scope>
    <source>
        <strain evidence="6 7">NRRL 6337</strain>
    </source>
</reference>